<proteinExistence type="predicted"/>
<accession>A0A9P0CP41</accession>
<evidence type="ECO:0008006" key="3">
    <source>
        <dbReference type="Google" id="ProtNLM"/>
    </source>
</evidence>
<dbReference type="EMBL" id="OV651830">
    <property type="protein sequence ID" value="CAH1105271.1"/>
    <property type="molecule type" value="Genomic_DNA"/>
</dbReference>
<reference evidence="1" key="1">
    <citation type="submission" date="2022-01" db="EMBL/GenBank/DDBJ databases">
        <authorList>
            <person name="King R."/>
        </authorList>
    </citation>
    <scope>NUCLEOTIDE SEQUENCE</scope>
</reference>
<dbReference type="OrthoDB" id="6767711at2759"/>
<name>A0A9P0CP41_9CUCU</name>
<dbReference type="GO" id="GO:0003676">
    <property type="term" value="F:nucleic acid binding"/>
    <property type="evidence" value="ECO:0007669"/>
    <property type="project" value="InterPro"/>
</dbReference>
<keyword evidence="2" id="KW-1185">Reference proteome</keyword>
<dbReference type="PANTHER" id="PTHR47326:SF1">
    <property type="entry name" value="HTH PSQ-TYPE DOMAIN-CONTAINING PROTEIN"/>
    <property type="match status" value="1"/>
</dbReference>
<dbReference type="Gene3D" id="3.30.420.10">
    <property type="entry name" value="Ribonuclease H-like superfamily/Ribonuclease H"/>
    <property type="match status" value="1"/>
</dbReference>
<sequence>MYFQLDGASIHNSRIVRQWFNQKFPMPWIGRNSPFEHWPPRSPDITPLDFYFWGLIKNKVYKTRPRNRNELCARIRQACQEISIPELRRVSRHNRKRIEKCIRINEGLVERDNI</sequence>
<dbReference type="Proteomes" id="UP001153636">
    <property type="component" value="Chromosome 18"/>
</dbReference>
<dbReference type="InterPro" id="IPR036397">
    <property type="entry name" value="RNaseH_sf"/>
</dbReference>
<dbReference type="AlphaFoldDB" id="A0A9P0CP41"/>
<protein>
    <recommendedName>
        <fullName evidence="3">Tc1-like transposase DDE domain-containing protein</fullName>
    </recommendedName>
</protein>
<evidence type="ECO:0000313" key="2">
    <source>
        <dbReference type="Proteomes" id="UP001153636"/>
    </source>
</evidence>
<dbReference type="PANTHER" id="PTHR47326">
    <property type="entry name" value="TRANSPOSABLE ELEMENT TC3 TRANSPOSASE-LIKE PROTEIN"/>
    <property type="match status" value="1"/>
</dbReference>
<gene>
    <name evidence="1" type="ORF">PSYICH_LOCUS5964</name>
</gene>
<organism evidence="1 2">
    <name type="scientific">Psylliodes chrysocephalus</name>
    <dbReference type="NCBI Taxonomy" id="3402493"/>
    <lineage>
        <taxon>Eukaryota</taxon>
        <taxon>Metazoa</taxon>
        <taxon>Ecdysozoa</taxon>
        <taxon>Arthropoda</taxon>
        <taxon>Hexapoda</taxon>
        <taxon>Insecta</taxon>
        <taxon>Pterygota</taxon>
        <taxon>Neoptera</taxon>
        <taxon>Endopterygota</taxon>
        <taxon>Coleoptera</taxon>
        <taxon>Polyphaga</taxon>
        <taxon>Cucujiformia</taxon>
        <taxon>Chrysomeloidea</taxon>
        <taxon>Chrysomelidae</taxon>
        <taxon>Galerucinae</taxon>
        <taxon>Alticini</taxon>
        <taxon>Psylliodes</taxon>
    </lineage>
</organism>
<evidence type="ECO:0000313" key="1">
    <source>
        <dbReference type="EMBL" id="CAH1105271.1"/>
    </source>
</evidence>